<dbReference type="KEGG" id="pte:PTT_19744"/>
<keyword evidence="3" id="KW-1185">Reference proteome</keyword>
<dbReference type="eggNOG" id="KOG1121">
    <property type="taxonomic scope" value="Eukaryota"/>
</dbReference>
<dbReference type="EMBL" id="GL537932">
    <property type="protein sequence ID" value="EFQ85338.1"/>
    <property type="molecule type" value="Genomic_DNA"/>
</dbReference>
<evidence type="ECO:0000313" key="3">
    <source>
        <dbReference type="Proteomes" id="UP000001067"/>
    </source>
</evidence>
<sequence length="90" mass="10804">MTEDLDEDQENHENREWLVVVRDAAERGRSKLSKYYSRTDGDQGFLFNCATILDPTQKLTAYKDESWEPQYKHLYRGQFLTYLERYDSVE</sequence>
<dbReference type="KEGG" id="pte:PTT_19745"/>
<evidence type="ECO:0000313" key="1">
    <source>
        <dbReference type="EMBL" id="EFQ85337.1"/>
    </source>
</evidence>
<dbReference type="Proteomes" id="UP000001067">
    <property type="component" value="Unassembled WGS sequence"/>
</dbReference>
<protein>
    <submittedName>
        <fullName evidence="2">Uncharacterized protein</fullName>
    </submittedName>
</protein>
<dbReference type="EMBL" id="GL537933">
    <property type="protein sequence ID" value="EFQ85337.1"/>
    <property type="molecule type" value="Genomic_DNA"/>
</dbReference>
<organism evidence="3">
    <name type="scientific">Pyrenophora teres f. teres (strain 0-1)</name>
    <name type="common">Barley net blotch fungus</name>
    <name type="synonym">Drechslera teres f. teres</name>
    <dbReference type="NCBI Taxonomy" id="861557"/>
    <lineage>
        <taxon>Eukaryota</taxon>
        <taxon>Fungi</taxon>
        <taxon>Dikarya</taxon>
        <taxon>Ascomycota</taxon>
        <taxon>Pezizomycotina</taxon>
        <taxon>Dothideomycetes</taxon>
        <taxon>Pleosporomycetidae</taxon>
        <taxon>Pleosporales</taxon>
        <taxon>Pleosporineae</taxon>
        <taxon>Pleosporaceae</taxon>
        <taxon>Pyrenophora</taxon>
    </lineage>
</organism>
<dbReference type="HOGENOM" id="CLU_2661130_0_0_1"/>
<reference evidence="2 3" key="1">
    <citation type="journal article" date="2010" name="Genome Biol.">
        <title>A first genome assembly of the barley fungal pathogen Pyrenophora teres f. teres.</title>
        <authorList>
            <person name="Ellwood S.R."/>
            <person name="Liu Z."/>
            <person name="Syme R.A."/>
            <person name="Lai Z."/>
            <person name="Hane J.K."/>
            <person name="Keiper F."/>
            <person name="Moffat C.S."/>
            <person name="Oliver R.P."/>
            <person name="Friesen T.L."/>
        </authorList>
    </citation>
    <scope>NUCLEOTIDE SEQUENCE [LARGE SCALE GENOMIC DNA]</scope>
    <source>
        <strain evidence="2 3">0-1</strain>
    </source>
</reference>
<evidence type="ECO:0000313" key="2">
    <source>
        <dbReference type="EMBL" id="EFQ85338.1"/>
    </source>
</evidence>
<name>E3S9L1_PYRTT</name>
<dbReference type="OrthoDB" id="3782309at2759"/>
<accession>E3S9L1</accession>
<gene>
    <name evidence="2" type="ORF">PTT_19744</name>
    <name evidence="1" type="ORF">PTT_19745</name>
</gene>
<proteinExistence type="predicted"/>
<dbReference type="AlphaFoldDB" id="E3S9L1"/>